<dbReference type="AlphaFoldDB" id="A0A1J1HY07"/>
<dbReference type="EMBL" id="CVRI01000020">
    <property type="protein sequence ID" value="CRK91025.1"/>
    <property type="molecule type" value="Genomic_DNA"/>
</dbReference>
<dbReference type="Proteomes" id="UP000183832">
    <property type="component" value="Unassembled WGS sequence"/>
</dbReference>
<evidence type="ECO:0000313" key="2">
    <source>
        <dbReference type="Proteomes" id="UP000183832"/>
    </source>
</evidence>
<proteinExistence type="predicted"/>
<sequence length="100" mass="11345">MSTTQPCTTPIGDYWESVNNTTLEPSMKHALSPVLKSTFPVSKWDLNLYAILRGLCPGFCDKIFYLWHFNSRHKTIAVMCCAKANENRESVTLNLCCPML</sequence>
<protein>
    <submittedName>
        <fullName evidence="1">CLUMA_CG004713, isoform A</fullName>
    </submittedName>
</protein>
<gene>
    <name evidence="1" type="ORF">CLUMA_CG004713</name>
</gene>
<accession>A0A1J1HY07</accession>
<evidence type="ECO:0000313" key="1">
    <source>
        <dbReference type="EMBL" id="CRK91025.1"/>
    </source>
</evidence>
<keyword evidence="2" id="KW-1185">Reference proteome</keyword>
<name>A0A1J1HY07_9DIPT</name>
<organism evidence="1 2">
    <name type="scientific">Clunio marinus</name>
    <dbReference type="NCBI Taxonomy" id="568069"/>
    <lineage>
        <taxon>Eukaryota</taxon>
        <taxon>Metazoa</taxon>
        <taxon>Ecdysozoa</taxon>
        <taxon>Arthropoda</taxon>
        <taxon>Hexapoda</taxon>
        <taxon>Insecta</taxon>
        <taxon>Pterygota</taxon>
        <taxon>Neoptera</taxon>
        <taxon>Endopterygota</taxon>
        <taxon>Diptera</taxon>
        <taxon>Nematocera</taxon>
        <taxon>Chironomoidea</taxon>
        <taxon>Chironomidae</taxon>
        <taxon>Clunio</taxon>
    </lineage>
</organism>
<reference evidence="1 2" key="1">
    <citation type="submission" date="2015-04" db="EMBL/GenBank/DDBJ databases">
        <authorList>
            <person name="Syromyatnikov M.Y."/>
            <person name="Popov V.N."/>
        </authorList>
    </citation>
    <scope>NUCLEOTIDE SEQUENCE [LARGE SCALE GENOMIC DNA]</scope>
</reference>